<keyword evidence="2" id="KW-1185">Reference proteome</keyword>
<sequence>MSKVYSTDELLQILASERQACLTGKRLKLTTKVSGNPVIDMFLKAEGLQKFTAYQDFKAAVHHYQREHQVSGIVWRQMTVKGVSLHYPAVDDQLIAIPSDIETLKAAKTSMLAFWHEVTAGMDLYLSMNNGRDFRQIIPADVGRISFRTEWVNLCKWENAKNFLEIVLQLGWGKPEDASYKRGWPNSGSEYVHAVNPGNRPIC</sequence>
<dbReference type="Proteomes" id="UP001050975">
    <property type="component" value="Unassembled WGS sequence"/>
</dbReference>
<reference evidence="1" key="1">
    <citation type="submission" date="2019-10" db="EMBL/GenBank/DDBJ databases">
        <title>Draft genome sequece of Microseira wollei NIES-4236.</title>
        <authorList>
            <person name="Yamaguchi H."/>
            <person name="Suzuki S."/>
            <person name="Kawachi M."/>
        </authorList>
    </citation>
    <scope>NUCLEOTIDE SEQUENCE</scope>
    <source>
        <strain evidence="1">NIES-4236</strain>
    </source>
</reference>
<organism evidence="1 2">
    <name type="scientific">Microseira wollei NIES-4236</name>
    <dbReference type="NCBI Taxonomy" id="2530354"/>
    <lineage>
        <taxon>Bacteria</taxon>
        <taxon>Bacillati</taxon>
        <taxon>Cyanobacteriota</taxon>
        <taxon>Cyanophyceae</taxon>
        <taxon>Oscillatoriophycideae</taxon>
        <taxon>Aerosakkonematales</taxon>
        <taxon>Aerosakkonemataceae</taxon>
        <taxon>Microseira</taxon>
    </lineage>
</organism>
<evidence type="ECO:0000313" key="2">
    <source>
        <dbReference type="Proteomes" id="UP001050975"/>
    </source>
</evidence>
<comment type="caution">
    <text evidence="1">The sequence shown here is derived from an EMBL/GenBank/DDBJ whole genome shotgun (WGS) entry which is preliminary data.</text>
</comment>
<name>A0AAV3X5M1_9CYAN</name>
<protein>
    <submittedName>
        <fullName evidence="1">Uncharacterized protein</fullName>
    </submittedName>
</protein>
<proteinExistence type="predicted"/>
<dbReference type="EMBL" id="BLAY01000040">
    <property type="protein sequence ID" value="GET38147.1"/>
    <property type="molecule type" value="Genomic_DNA"/>
</dbReference>
<evidence type="ECO:0000313" key="1">
    <source>
        <dbReference type="EMBL" id="GET38147.1"/>
    </source>
</evidence>
<accession>A0AAV3X5M1</accession>
<dbReference type="RefSeq" id="WP_226580835.1">
    <property type="nucleotide sequence ID" value="NZ_BLAY01000040.1"/>
</dbReference>
<gene>
    <name evidence="1" type="ORF">MiSe_29010</name>
</gene>
<dbReference type="AlphaFoldDB" id="A0AAV3X5M1"/>